<dbReference type="EMBL" id="KT266805">
    <property type="protein sequence ID" value="AKQ75825.1"/>
    <property type="molecule type" value="Genomic_DNA"/>
</dbReference>
<name>A0A0K0PVI3_9CAUD</name>
<keyword evidence="2" id="KW-1185">Reference proteome</keyword>
<organism evidence="1 2">
    <name type="scientific">Roseobacter phage RDJL Phi 2</name>
    <dbReference type="NCBI Taxonomy" id="1682380"/>
    <lineage>
        <taxon>Viruses</taxon>
        <taxon>Duplodnaviria</taxon>
        <taxon>Heunggongvirae</taxon>
        <taxon>Uroviricota</taxon>
        <taxon>Caudoviricetes</taxon>
        <taxon>Xiamenvirus</taxon>
        <taxon>Xiamenvirus RDJL2</taxon>
    </lineage>
</organism>
<gene>
    <name evidence="1" type="ORF">RDJLphi2_gp35</name>
</gene>
<sequence length="84" mass="9384">MAEVKTISSSIKCRVNTAQYEGTEASVYLMAELDDFDDPVEEQDKLFVQAEKAMLNNLRAIYKGRGKNTSAKMIAKQHGITFHG</sequence>
<evidence type="ECO:0000313" key="2">
    <source>
        <dbReference type="Proteomes" id="UP000223793"/>
    </source>
</evidence>
<dbReference type="Proteomes" id="UP000223793">
    <property type="component" value="Segment"/>
</dbReference>
<reference evidence="2" key="1">
    <citation type="submission" date="2015-07" db="EMBL/GenBank/DDBJ databases">
        <title>Complete genome sequence of Roseophage RDJL phage 2, a siphovirus infects Roseobacter denitrificans OCh114.</title>
        <authorList>
            <person name="Liang Y."/>
            <person name="Zhang Y."/>
            <person name="Zhou C."/>
            <person name="Chen Z."/>
            <person name="Yang S."/>
        </authorList>
    </citation>
    <scope>NUCLEOTIDE SEQUENCE [LARGE SCALE GENOMIC DNA]</scope>
</reference>
<dbReference type="OrthoDB" id="34135at10239"/>
<accession>A0A0K0PVI3</accession>
<protein>
    <submittedName>
        <fullName evidence="1">Uncharacterized protein</fullName>
    </submittedName>
</protein>
<evidence type="ECO:0000313" key="1">
    <source>
        <dbReference type="EMBL" id="AKQ75825.1"/>
    </source>
</evidence>
<proteinExistence type="predicted"/>